<dbReference type="Pfam" id="PF04055">
    <property type="entry name" value="Radical_SAM"/>
    <property type="match status" value="1"/>
</dbReference>
<keyword evidence="2" id="KW-0949">S-adenosyl-L-methionine</keyword>
<dbReference type="PROSITE" id="PS51332">
    <property type="entry name" value="B12_BINDING"/>
    <property type="match status" value="1"/>
</dbReference>
<dbReference type="EMBL" id="AM180253">
    <property type="protein sequence ID" value="CAJ53940.1"/>
    <property type="molecule type" value="Genomic_DNA"/>
</dbReference>
<dbReference type="InterPro" id="IPR006638">
    <property type="entry name" value="Elp3/MiaA/NifB-like_rSAM"/>
</dbReference>
<dbReference type="InterPro" id="IPR006158">
    <property type="entry name" value="Cobalamin-bd"/>
</dbReference>
<dbReference type="PANTHER" id="PTHR43409">
    <property type="entry name" value="ANAEROBIC MAGNESIUM-PROTOPORPHYRIN IX MONOMETHYL ESTER CYCLASE-RELATED"/>
    <property type="match status" value="1"/>
</dbReference>
<dbReference type="SUPFAM" id="SSF102114">
    <property type="entry name" value="Radical SAM enzymes"/>
    <property type="match status" value="1"/>
</dbReference>
<geneLocation type="plasmid" evidence="9">
    <name>pLaw1</name>
</geneLocation>
<name>Q1MP17_LAWIP</name>
<accession>Q1MP17</accession>
<evidence type="ECO:0000313" key="8">
    <source>
        <dbReference type="EMBL" id="CAJ53940.1"/>
    </source>
</evidence>
<evidence type="ECO:0000259" key="7">
    <source>
        <dbReference type="PROSITE" id="PS51918"/>
    </source>
</evidence>
<dbReference type="InterPro" id="IPR023404">
    <property type="entry name" value="rSAM_horseshoe"/>
</dbReference>
<dbReference type="AlphaFoldDB" id="Q1MP17"/>
<dbReference type="SFLD" id="SFLDG01123">
    <property type="entry name" value="methyltransferase_(Class_B)"/>
    <property type="match status" value="1"/>
</dbReference>
<dbReference type="OrthoDB" id="9804952at2"/>
<dbReference type="SFLD" id="SFLDS00029">
    <property type="entry name" value="Radical_SAM"/>
    <property type="match status" value="1"/>
</dbReference>
<dbReference type="HOGENOM" id="CLU_021572_4_2_7"/>
<keyword evidence="5" id="KW-0411">Iron-sulfur</keyword>
<dbReference type="SFLD" id="SFLDG01082">
    <property type="entry name" value="B12-binding_domain_containing"/>
    <property type="match status" value="1"/>
</dbReference>
<dbReference type="PROSITE" id="PS51918">
    <property type="entry name" value="RADICAL_SAM"/>
    <property type="match status" value="1"/>
</dbReference>
<evidence type="ECO:0000256" key="2">
    <source>
        <dbReference type="ARBA" id="ARBA00022691"/>
    </source>
</evidence>
<dbReference type="Gene3D" id="3.80.30.20">
    <property type="entry name" value="tm_1862 like domain"/>
    <property type="match status" value="1"/>
</dbReference>
<feature type="domain" description="B12-binding" evidence="6">
    <location>
        <begin position="17"/>
        <end position="151"/>
    </location>
</feature>
<dbReference type="InterPro" id="IPR051198">
    <property type="entry name" value="BchE-like"/>
</dbReference>
<dbReference type="SMART" id="SM00729">
    <property type="entry name" value="Elp3"/>
    <property type="match status" value="1"/>
</dbReference>
<dbReference type="KEGG" id="lip:LIA017"/>
<gene>
    <name evidence="8" type="primary">bchE</name>
    <name evidence="8" type="ordered locus">LIA017</name>
</gene>
<sequence length="487" mass="56169">MKIFFLNPPFKGRFSRTSRSPAITKGGTLYYPFWLAYAVGVAEQNGHDVRFIDAPADNLELQDIFTLLEDFIPDIAVLDTSTASIYSDVKVGDEIKRRFPHCFVILVGTHPSALPEDTLNLSKSIDAVTIGEYDFTIRDIAHALEQKLSLHNVPGLVFRHNEEYIKTAEREKIEDLDSLPFVTSVYKKYLNYKNYFFAAAKYPMVMIITGRGCPFKCFFCLYPQVFHSRRYRPRSPENIVAEFKYIKENFPDLKEIGIEDDCFTVNTARVRKICQLLIEEKLNMTWYCNVRGDVDYETLFLMKKAGCRLVTVGFESGVQSALDQMHKNEKIKNYYQFAKDAQKAGIMVHGCIMAGTPGDSLEVQKENYRFALKINCDSMQFYPLYVYPGTEAYTWAKENGYLKTEDFSQWLTEDGSHNCVIDTDIFTGQELVDLCNQNLRKYHLRPAYILMKLKQAIHDPEEGLRSIKSGIIFIKKILSLKRKRDKC</sequence>
<dbReference type="CDD" id="cd01335">
    <property type="entry name" value="Radical_SAM"/>
    <property type="match status" value="1"/>
</dbReference>
<comment type="cofactor">
    <cofactor evidence="1">
        <name>[4Fe-4S] cluster</name>
        <dbReference type="ChEBI" id="CHEBI:49883"/>
    </cofactor>
</comment>
<keyword evidence="4" id="KW-0408">Iron</keyword>
<proteinExistence type="predicted"/>
<evidence type="ECO:0000256" key="3">
    <source>
        <dbReference type="ARBA" id="ARBA00022723"/>
    </source>
</evidence>
<dbReference type="RefSeq" id="WP_011527283.1">
    <property type="nucleotide sequence ID" value="NC_008012.1"/>
</dbReference>
<feature type="domain" description="Radical SAM core" evidence="7">
    <location>
        <begin position="199"/>
        <end position="430"/>
    </location>
</feature>
<dbReference type="GO" id="GO:0005829">
    <property type="term" value="C:cytosol"/>
    <property type="evidence" value="ECO:0007669"/>
    <property type="project" value="TreeGrafter"/>
</dbReference>
<dbReference type="InterPro" id="IPR007197">
    <property type="entry name" value="rSAM"/>
</dbReference>
<dbReference type="Proteomes" id="UP000002430">
    <property type="component" value="Plasmid 1"/>
</dbReference>
<evidence type="ECO:0000259" key="6">
    <source>
        <dbReference type="PROSITE" id="PS51332"/>
    </source>
</evidence>
<evidence type="ECO:0000313" key="9">
    <source>
        <dbReference type="Proteomes" id="UP000002430"/>
    </source>
</evidence>
<dbReference type="GO" id="GO:0051539">
    <property type="term" value="F:4 iron, 4 sulfur cluster binding"/>
    <property type="evidence" value="ECO:0007669"/>
    <property type="project" value="UniProtKB-KW"/>
</dbReference>
<keyword evidence="3" id="KW-0479">Metal-binding</keyword>
<organism evidence="8 9">
    <name type="scientific">Lawsonia intracellularis (strain PHE/MN1-00)</name>
    <dbReference type="NCBI Taxonomy" id="363253"/>
    <lineage>
        <taxon>Bacteria</taxon>
        <taxon>Pseudomonadati</taxon>
        <taxon>Thermodesulfobacteriota</taxon>
        <taxon>Desulfovibrionia</taxon>
        <taxon>Desulfovibrionales</taxon>
        <taxon>Desulfovibrionaceae</taxon>
        <taxon>Lawsonia</taxon>
    </lineage>
</organism>
<dbReference type="InterPro" id="IPR058240">
    <property type="entry name" value="rSAM_sf"/>
</dbReference>
<dbReference type="GO" id="GO:0003824">
    <property type="term" value="F:catalytic activity"/>
    <property type="evidence" value="ECO:0007669"/>
    <property type="project" value="InterPro"/>
</dbReference>
<evidence type="ECO:0000256" key="1">
    <source>
        <dbReference type="ARBA" id="ARBA00001966"/>
    </source>
</evidence>
<dbReference type="GO" id="GO:0031419">
    <property type="term" value="F:cobalamin binding"/>
    <property type="evidence" value="ECO:0007669"/>
    <property type="project" value="InterPro"/>
</dbReference>
<evidence type="ECO:0000256" key="4">
    <source>
        <dbReference type="ARBA" id="ARBA00023004"/>
    </source>
</evidence>
<dbReference type="GO" id="GO:0046872">
    <property type="term" value="F:metal ion binding"/>
    <property type="evidence" value="ECO:0007669"/>
    <property type="project" value="UniProtKB-KW"/>
</dbReference>
<reference evidence="8 9" key="1">
    <citation type="submission" date="2005-11" db="EMBL/GenBank/DDBJ databases">
        <title>The complete genome sequence of Lawsonia intracellularis: the causative agent of proliferative enteropathy.</title>
        <authorList>
            <person name="Kaur K."/>
            <person name="Zhang Q."/>
            <person name="Beckler D."/>
            <person name="Munir S."/>
            <person name="Li L."/>
            <person name="Kinsley K."/>
            <person name="Herron L."/>
            <person name="Peterson A."/>
            <person name="May B."/>
            <person name="Singh S."/>
            <person name="Gebhart C."/>
            <person name="Kapur V."/>
        </authorList>
    </citation>
    <scope>NUCLEOTIDE SEQUENCE [LARGE SCALE GENOMIC DNA]</scope>
    <source>
        <strain evidence="8 9">PHE/MN1-00</strain>
        <plasmid evidence="9">pLaw1</plasmid>
    </source>
</reference>
<dbReference type="Gene3D" id="3.40.50.280">
    <property type="entry name" value="Cobalamin-binding domain"/>
    <property type="match status" value="1"/>
</dbReference>
<dbReference type="Pfam" id="PF02310">
    <property type="entry name" value="B12-binding"/>
    <property type="match status" value="1"/>
</dbReference>
<dbReference type="PANTHER" id="PTHR43409:SF16">
    <property type="entry name" value="SLR0320 PROTEIN"/>
    <property type="match status" value="1"/>
</dbReference>
<keyword evidence="9" id="KW-1185">Reference proteome</keyword>
<dbReference type="InterPro" id="IPR034466">
    <property type="entry name" value="Methyltransferase_Class_B"/>
</dbReference>
<protein>
    <submittedName>
        <fullName evidence="8">Fe-S oxidoreductase</fullName>
    </submittedName>
</protein>
<keyword evidence="8" id="KW-0614">Plasmid</keyword>
<evidence type="ECO:0000256" key="5">
    <source>
        <dbReference type="ARBA" id="ARBA00023014"/>
    </source>
</evidence>